<protein>
    <recommendedName>
        <fullName evidence="5">Secreted RxLR effector peptide protein</fullName>
    </recommendedName>
</protein>
<keyword evidence="4" id="KW-1185">Reference proteome</keyword>
<accession>A0AAD6UQB1</accession>
<name>A0AAD6UQB1_9AGAR</name>
<evidence type="ECO:0000256" key="2">
    <source>
        <dbReference type="SAM" id="SignalP"/>
    </source>
</evidence>
<organism evidence="3 4">
    <name type="scientific">Mycena pura</name>
    <dbReference type="NCBI Taxonomy" id="153505"/>
    <lineage>
        <taxon>Eukaryota</taxon>
        <taxon>Fungi</taxon>
        <taxon>Dikarya</taxon>
        <taxon>Basidiomycota</taxon>
        <taxon>Agaricomycotina</taxon>
        <taxon>Agaricomycetes</taxon>
        <taxon>Agaricomycetidae</taxon>
        <taxon>Agaricales</taxon>
        <taxon>Marasmiineae</taxon>
        <taxon>Mycenaceae</taxon>
        <taxon>Mycena</taxon>
    </lineage>
</organism>
<dbReference type="Proteomes" id="UP001219525">
    <property type="component" value="Unassembled WGS sequence"/>
</dbReference>
<evidence type="ECO:0008006" key="5">
    <source>
        <dbReference type="Google" id="ProtNLM"/>
    </source>
</evidence>
<keyword evidence="2" id="KW-0732">Signal</keyword>
<evidence type="ECO:0000313" key="3">
    <source>
        <dbReference type="EMBL" id="KAJ7191407.1"/>
    </source>
</evidence>
<feature type="region of interest" description="Disordered" evidence="1">
    <location>
        <begin position="47"/>
        <end position="80"/>
    </location>
</feature>
<sequence length="80" mass="8394">MRFVSVVYVATALVWTASGAPLPDVDAASLNSRAGLDTFAELDLSAREPHDSTEISRQLDTQNKEVADDRGGGTSGCIVA</sequence>
<proteinExistence type="predicted"/>
<evidence type="ECO:0000313" key="4">
    <source>
        <dbReference type="Proteomes" id="UP001219525"/>
    </source>
</evidence>
<gene>
    <name evidence="3" type="ORF">GGX14DRAFT_40071</name>
</gene>
<reference evidence="3" key="1">
    <citation type="submission" date="2023-03" db="EMBL/GenBank/DDBJ databases">
        <title>Massive genome expansion in bonnet fungi (Mycena s.s.) driven by repeated elements and novel gene families across ecological guilds.</title>
        <authorList>
            <consortium name="Lawrence Berkeley National Laboratory"/>
            <person name="Harder C.B."/>
            <person name="Miyauchi S."/>
            <person name="Viragh M."/>
            <person name="Kuo A."/>
            <person name="Thoen E."/>
            <person name="Andreopoulos B."/>
            <person name="Lu D."/>
            <person name="Skrede I."/>
            <person name="Drula E."/>
            <person name="Henrissat B."/>
            <person name="Morin E."/>
            <person name="Kohler A."/>
            <person name="Barry K."/>
            <person name="LaButti K."/>
            <person name="Morin E."/>
            <person name="Salamov A."/>
            <person name="Lipzen A."/>
            <person name="Mereny Z."/>
            <person name="Hegedus B."/>
            <person name="Baldrian P."/>
            <person name="Stursova M."/>
            <person name="Weitz H."/>
            <person name="Taylor A."/>
            <person name="Grigoriev I.V."/>
            <person name="Nagy L.G."/>
            <person name="Martin F."/>
            <person name="Kauserud H."/>
        </authorList>
    </citation>
    <scope>NUCLEOTIDE SEQUENCE</scope>
    <source>
        <strain evidence="3">9144</strain>
    </source>
</reference>
<dbReference type="EMBL" id="JARJCW010000133">
    <property type="protein sequence ID" value="KAJ7191407.1"/>
    <property type="molecule type" value="Genomic_DNA"/>
</dbReference>
<feature type="chain" id="PRO_5042187495" description="Secreted RxLR effector peptide protein" evidence="2">
    <location>
        <begin position="20"/>
        <end position="80"/>
    </location>
</feature>
<evidence type="ECO:0000256" key="1">
    <source>
        <dbReference type="SAM" id="MobiDB-lite"/>
    </source>
</evidence>
<dbReference type="AlphaFoldDB" id="A0AAD6UQB1"/>
<feature type="signal peptide" evidence="2">
    <location>
        <begin position="1"/>
        <end position="19"/>
    </location>
</feature>
<comment type="caution">
    <text evidence="3">The sequence shown here is derived from an EMBL/GenBank/DDBJ whole genome shotgun (WGS) entry which is preliminary data.</text>
</comment>
<feature type="compositionally biased region" description="Basic and acidic residues" evidence="1">
    <location>
        <begin position="62"/>
        <end position="71"/>
    </location>
</feature>